<protein>
    <submittedName>
        <fullName evidence="3">Coiled-coil domain-containing protein 66-like</fullName>
    </submittedName>
</protein>
<dbReference type="PANTHER" id="PTHR22736:SF2">
    <property type="entry name" value="COILED-COIL DOMAIN-CONTAINING PROTEIN 66"/>
    <property type="match status" value="1"/>
</dbReference>
<feature type="region of interest" description="Disordered" evidence="1">
    <location>
        <begin position="1"/>
        <end position="281"/>
    </location>
</feature>
<reference evidence="3" key="1">
    <citation type="submission" date="2025-08" db="UniProtKB">
        <authorList>
            <consortium name="RefSeq"/>
        </authorList>
    </citation>
    <scope>IDENTIFICATION</scope>
    <source>
        <tissue evidence="3">Testes</tissue>
    </source>
</reference>
<dbReference type="Proteomes" id="UP000694865">
    <property type="component" value="Unplaced"/>
</dbReference>
<keyword evidence="2" id="KW-1185">Reference proteome</keyword>
<accession>A0ABM0M9F9</accession>
<dbReference type="InterPro" id="IPR039183">
    <property type="entry name" value="CCD66"/>
</dbReference>
<dbReference type="RefSeq" id="XP_006816650.1">
    <property type="nucleotide sequence ID" value="XM_006816587.1"/>
</dbReference>
<feature type="compositionally biased region" description="Basic and acidic residues" evidence="1">
    <location>
        <begin position="108"/>
        <end position="130"/>
    </location>
</feature>
<evidence type="ECO:0000313" key="3">
    <source>
        <dbReference type="RefSeq" id="XP_006816650.1"/>
    </source>
</evidence>
<name>A0ABM0M9F9_SACKO</name>
<evidence type="ECO:0000256" key="1">
    <source>
        <dbReference type="SAM" id="MobiDB-lite"/>
    </source>
</evidence>
<feature type="compositionally biased region" description="Polar residues" evidence="1">
    <location>
        <begin position="190"/>
        <end position="204"/>
    </location>
</feature>
<feature type="compositionally biased region" description="Basic and acidic residues" evidence="1">
    <location>
        <begin position="250"/>
        <end position="281"/>
    </location>
</feature>
<sequence>MQEDSALKSPVREQGIQTEMPDLPTNFVREDSAGIEFKVNNQKKEQKDNRTVKEDYRERSRSRVKDKFERRVRSPSPVYEEIPQRKKHMKISERPQWGSTAPGKKSRKASDRDLTIDRRKKEERLRKRQEQLLIMQEMNTRHRLMRERTPSPPIPAVQSRMRSYSPGNRSPAKPIRYESPTGRRTRHRSYSPTGQHTKQSHVSTPPNPDHPASPPVKTGDFAPFMRSEAHQLIPDSLPPTPNEPKHRQRYSQDNHEERYPKKRDKRTEQEKDPLLNPERLKDSELRQEMILKQLSHLRQGLILKQREMEVGMTPLIH</sequence>
<organism evidence="2 3">
    <name type="scientific">Saccoglossus kowalevskii</name>
    <name type="common">Acorn worm</name>
    <dbReference type="NCBI Taxonomy" id="10224"/>
    <lineage>
        <taxon>Eukaryota</taxon>
        <taxon>Metazoa</taxon>
        <taxon>Hemichordata</taxon>
        <taxon>Enteropneusta</taxon>
        <taxon>Harrimaniidae</taxon>
        <taxon>Saccoglossus</taxon>
    </lineage>
</organism>
<feature type="compositionally biased region" description="Pro residues" evidence="1">
    <location>
        <begin position="205"/>
        <end position="214"/>
    </location>
</feature>
<dbReference type="PANTHER" id="PTHR22736">
    <property type="entry name" value="COILED-COIL DOMAIN-CONTAINING PROTEIN 66"/>
    <property type="match status" value="1"/>
</dbReference>
<evidence type="ECO:0000313" key="2">
    <source>
        <dbReference type="Proteomes" id="UP000694865"/>
    </source>
</evidence>
<proteinExistence type="predicted"/>
<dbReference type="GeneID" id="102803759"/>
<feature type="compositionally biased region" description="Basic and acidic residues" evidence="1">
    <location>
        <begin position="42"/>
        <end position="72"/>
    </location>
</feature>
<gene>
    <name evidence="3" type="primary">LOC102803759</name>
</gene>